<dbReference type="PANTHER" id="PTHR22946:SF9">
    <property type="entry name" value="POLYKETIDE TRANSFERASE AF380"/>
    <property type="match status" value="1"/>
</dbReference>
<dbReference type="EMBL" id="JASGXD010000013">
    <property type="protein sequence ID" value="KAK6001626.1"/>
    <property type="molecule type" value="Genomic_DNA"/>
</dbReference>
<evidence type="ECO:0000313" key="4">
    <source>
        <dbReference type="EMBL" id="KAK6001626.1"/>
    </source>
</evidence>
<feature type="domain" description="AB hydrolase-1" evidence="3">
    <location>
        <begin position="32"/>
        <end position="280"/>
    </location>
</feature>
<evidence type="ECO:0000259" key="3">
    <source>
        <dbReference type="Pfam" id="PF00561"/>
    </source>
</evidence>
<protein>
    <recommendedName>
        <fullName evidence="3">AB hydrolase-1 domain-containing protein</fullName>
    </recommendedName>
</protein>
<dbReference type="SUPFAM" id="SSF53474">
    <property type="entry name" value="alpha/beta-Hydrolases"/>
    <property type="match status" value="1"/>
</dbReference>
<dbReference type="Gene3D" id="3.40.50.1820">
    <property type="entry name" value="alpha/beta hydrolase"/>
    <property type="match status" value="1"/>
</dbReference>
<dbReference type="PANTHER" id="PTHR22946">
    <property type="entry name" value="DIENELACTONE HYDROLASE DOMAIN-CONTAINING PROTEIN-RELATED"/>
    <property type="match status" value="1"/>
</dbReference>
<keyword evidence="1" id="KW-0378">Hydrolase</keyword>
<dbReference type="InterPro" id="IPR029058">
    <property type="entry name" value="AB_hydrolase_fold"/>
</dbReference>
<keyword evidence="5" id="KW-1185">Reference proteome</keyword>
<dbReference type="InterPro" id="IPR000073">
    <property type="entry name" value="AB_hydrolase_1"/>
</dbReference>
<dbReference type="Pfam" id="PF00561">
    <property type="entry name" value="Abhydrolase_1"/>
    <property type="match status" value="1"/>
</dbReference>
<comment type="caution">
    <text evidence="4">The sequence shown here is derived from an EMBL/GenBank/DDBJ whole genome shotgun (WGS) entry which is preliminary data.</text>
</comment>
<dbReference type="Gene3D" id="1.10.10.800">
    <property type="match status" value="1"/>
</dbReference>
<organism evidence="4 5">
    <name type="scientific">Aureobasidium pullulans</name>
    <name type="common">Black yeast</name>
    <name type="synonym">Pullularia pullulans</name>
    <dbReference type="NCBI Taxonomy" id="5580"/>
    <lineage>
        <taxon>Eukaryota</taxon>
        <taxon>Fungi</taxon>
        <taxon>Dikarya</taxon>
        <taxon>Ascomycota</taxon>
        <taxon>Pezizomycotina</taxon>
        <taxon>Dothideomycetes</taxon>
        <taxon>Dothideomycetidae</taxon>
        <taxon>Dothideales</taxon>
        <taxon>Saccotheciaceae</taxon>
        <taxon>Aureobasidium</taxon>
    </lineage>
</organism>
<name>A0ABR0TCH2_AURPU</name>
<dbReference type="Proteomes" id="UP001341245">
    <property type="component" value="Unassembled WGS sequence"/>
</dbReference>
<evidence type="ECO:0000313" key="5">
    <source>
        <dbReference type="Proteomes" id="UP001341245"/>
    </source>
</evidence>
<reference evidence="4 5" key="1">
    <citation type="submission" date="2023-11" db="EMBL/GenBank/DDBJ databases">
        <title>Draft genome sequence and annotation of the polyextremotolerant black yeast-like fungus Aureobasidium pullulans NRRL 62042.</title>
        <authorList>
            <person name="Dielentheis-Frenken M.R.E."/>
            <person name="Wibberg D."/>
            <person name="Blank L.M."/>
            <person name="Tiso T."/>
        </authorList>
    </citation>
    <scope>NUCLEOTIDE SEQUENCE [LARGE SCALE GENOMIC DNA]</scope>
    <source>
        <strain evidence="4 5">NRRL 62042</strain>
    </source>
</reference>
<proteinExistence type="inferred from homology"/>
<comment type="similarity">
    <text evidence="2">Belongs to the AB hydrolase superfamily. FUS2 hydrolase family.</text>
</comment>
<accession>A0ABR0TCH2</accession>
<sequence length="302" mass="33689">MEDISFQTTDNVTLRGWFIKSKQARASSPAPCLVLSHGFSALKEMDLQTFANHFTSNLSIHCMAFDNRGFGASDHGPGQHRHEVIPAVQTSDIQDAITYAQSRQEVDPDKIGIWGSSYSGGHVLWVGAVDKRVKVVLSQVPCVNGFENWHRLVRPDFIESMNKAFQQDRLDRAAGKVPAMIPVVDEDPLAASALPTPDSYHFFTGWAKKSDWRNEVTLKSVEAFREYNASAHIHNISPTPLLMTVAENDVLTPTHLALEAYSRAREPKQLHILPGGHFDGYSGLNFERNSSVQAEFLKKYLV</sequence>
<evidence type="ECO:0000256" key="1">
    <source>
        <dbReference type="ARBA" id="ARBA00022801"/>
    </source>
</evidence>
<evidence type="ECO:0000256" key="2">
    <source>
        <dbReference type="ARBA" id="ARBA00038115"/>
    </source>
</evidence>
<gene>
    <name evidence="4" type="ORF">QM012_002116</name>
</gene>
<dbReference type="InterPro" id="IPR050261">
    <property type="entry name" value="FrsA_esterase"/>
</dbReference>